<dbReference type="STRING" id="472175.EL18_01747"/>
<proteinExistence type="predicted"/>
<reference evidence="1 2" key="1">
    <citation type="submission" date="2014-05" db="EMBL/GenBank/DDBJ databases">
        <title>Draft Genome Sequence of Nitratireductor basaltis Strain UMTGB225, A Marine Bacterium Isolated from Green Barrel Tunicate.</title>
        <authorList>
            <person name="Gan H.Y."/>
        </authorList>
    </citation>
    <scope>NUCLEOTIDE SEQUENCE [LARGE SCALE GENOMIC DNA]</scope>
    <source>
        <strain evidence="1 2">UMTGB225</strain>
    </source>
</reference>
<dbReference type="Gene3D" id="3.30.420.310">
    <property type="entry name" value="2-keto-3-deoxy-galactonokinase, C-terminal domain"/>
    <property type="match status" value="1"/>
</dbReference>
<dbReference type="GO" id="GO:0034194">
    <property type="term" value="P:D-galactonate catabolic process"/>
    <property type="evidence" value="ECO:0007669"/>
    <property type="project" value="InterPro"/>
</dbReference>
<name>A0A084UCM2_9HYPH</name>
<dbReference type="Proteomes" id="UP000053675">
    <property type="component" value="Unassembled WGS sequence"/>
</dbReference>
<dbReference type="InterPro" id="IPR042258">
    <property type="entry name" value="DGOK_N"/>
</dbReference>
<keyword evidence="1" id="KW-0418">Kinase</keyword>
<dbReference type="Gene3D" id="3.30.420.300">
    <property type="entry name" value="2-keto-3-deoxy-galactonokinase, substrate binding domain"/>
    <property type="match status" value="1"/>
</dbReference>
<dbReference type="SUPFAM" id="SSF53067">
    <property type="entry name" value="Actin-like ATPase domain"/>
    <property type="match status" value="1"/>
</dbReference>
<dbReference type="GO" id="GO:0008671">
    <property type="term" value="F:2-dehydro-3-deoxygalactonokinase activity"/>
    <property type="evidence" value="ECO:0007669"/>
    <property type="project" value="UniProtKB-EC"/>
</dbReference>
<dbReference type="RefSeq" id="WP_152552982.1">
    <property type="nucleotide sequence ID" value="NZ_JMQM01000001.1"/>
</dbReference>
<evidence type="ECO:0000313" key="2">
    <source>
        <dbReference type="Proteomes" id="UP000053675"/>
    </source>
</evidence>
<accession>A0A084UCM2</accession>
<comment type="caution">
    <text evidence="1">The sequence shown here is derived from an EMBL/GenBank/DDBJ whole genome shotgun (WGS) entry which is preliminary data.</text>
</comment>
<evidence type="ECO:0000313" key="1">
    <source>
        <dbReference type="EMBL" id="KFB10708.1"/>
    </source>
</evidence>
<organism evidence="1 2">
    <name type="scientific">Nitratireductor basaltis</name>
    <dbReference type="NCBI Taxonomy" id="472175"/>
    <lineage>
        <taxon>Bacteria</taxon>
        <taxon>Pseudomonadati</taxon>
        <taxon>Pseudomonadota</taxon>
        <taxon>Alphaproteobacteria</taxon>
        <taxon>Hyphomicrobiales</taxon>
        <taxon>Phyllobacteriaceae</taxon>
        <taxon>Nitratireductor</taxon>
    </lineage>
</organism>
<dbReference type="AlphaFoldDB" id="A0A084UCM2"/>
<dbReference type="PATRIC" id="fig|472175.3.peg.1755"/>
<dbReference type="InterPro" id="IPR007729">
    <property type="entry name" value="DGOK"/>
</dbReference>
<gene>
    <name evidence="1" type="ORF">EL18_01747</name>
</gene>
<dbReference type="EMBL" id="JMQM01000001">
    <property type="protein sequence ID" value="KFB10708.1"/>
    <property type="molecule type" value="Genomic_DNA"/>
</dbReference>
<dbReference type="InterPro" id="IPR042257">
    <property type="entry name" value="DGOK_C"/>
</dbReference>
<dbReference type="InterPro" id="IPR043129">
    <property type="entry name" value="ATPase_NBD"/>
</dbReference>
<dbReference type="OrthoDB" id="256574at2"/>
<keyword evidence="2" id="KW-1185">Reference proteome</keyword>
<keyword evidence="1" id="KW-0808">Transferase</keyword>
<dbReference type="eggNOG" id="COG3734">
    <property type="taxonomic scope" value="Bacteria"/>
</dbReference>
<sequence length="305" mass="32436">MNAKSDLFCAAVDWGTTNMRVWLLDRSGDVRESRSSDEGMRAAMPDRFEAIMEKHLGQMGAPVGLPVIICGMAGARGGWVEAEYMKTPADLAAAHESAVKVAHATRDIRILPGACQMDDGREDVMRGEETQLAGAVAGSRTSGIFCMPGTHSKWAQVDEGRLVHFTTFMTGEMHGLVSKHSILRDTLGEAKADAENPAFASALDEMLEGRGFTEALFSIRASALLKGVEAGDLASRLSGLVIGSEIASAKRAFEPEEVGLVAAGPLSDLYRAALARADIHAQALDGEALARRGLFAAAQSFWGNT</sequence>
<dbReference type="Pfam" id="PF05035">
    <property type="entry name" value="DGOK"/>
    <property type="match status" value="1"/>
</dbReference>
<dbReference type="EC" id="2.7.1.58" evidence="1"/>
<protein>
    <submittedName>
        <fullName evidence="1">2-keto-3-deoxygalactonate kinase</fullName>
        <ecNumber evidence="1">2.7.1.58</ecNumber>
    </submittedName>
</protein>